<dbReference type="EMBL" id="BMAO01023514">
    <property type="protein sequence ID" value="GFQ89160.1"/>
    <property type="molecule type" value="Genomic_DNA"/>
</dbReference>
<organism evidence="2 3">
    <name type="scientific">Trichonephila clavata</name>
    <name type="common">Joro spider</name>
    <name type="synonym">Nephila clavata</name>
    <dbReference type="NCBI Taxonomy" id="2740835"/>
    <lineage>
        <taxon>Eukaryota</taxon>
        <taxon>Metazoa</taxon>
        <taxon>Ecdysozoa</taxon>
        <taxon>Arthropoda</taxon>
        <taxon>Chelicerata</taxon>
        <taxon>Arachnida</taxon>
        <taxon>Araneae</taxon>
        <taxon>Araneomorphae</taxon>
        <taxon>Entelegynae</taxon>
        <taxon>Araneoidea</taxon>
        <taxon>Nephilidae</taxon>
        <taxon>Trichonephila</taxon>
    </lineage>
</organism>
<evidence type="ECO:0000256" key="1">
    <source>
        <dbReference type="SAM" id="MobiDB-lite"/>
    </source>
</evidence>
<dbReference type="AlphaFoldDB" id="A0A8X6J2W3"/>
<dbReference type="Proteomes" id="UP000887116">
    <property type="component" value="Unassembled WGS sequence"/>
</dbReference>
<accession>A0A8X6J2W3</accession>
<reference evidence="2" key="1">
    <citation type="submission" date="2020-07" db="EMBL/GenBank/DDBJ databases">
        <title>Multicomponent nature underlies the extraordinary mechanical properties of spider dragline silk.</title>
        <authorList>
            <person name="Kono N."/>
            <person name="Nakamura H."/>
            <person name="Mori M."/>
            <person name="Yoshida Y."/>
            <person name="Ohtoshi R."/>
            <person name="Malay A.D."/>
            <person name="Moran D.A.P."/>
            <person name="Tomita M."/>
            <person name="Numata K."/>
            <person name="Arakawa K."/>
        </authorList>
    </citation>
    <scope>NUCLEOTIDE SEQUENCE</scope>
</reference>
<proteinExistence type="predicted"/>
<evidence type="ECO:0000313" key="2">
    <source>
        <dbReference type="EMBL" id="GFQ89160.1"/>
    </source>
</evidence>
<gene>
    <name evidence="2" type="ORF">TNCT_258201</name>
</gene>
<feature type="region of interest" description="Disordered" evidence="1">
    <location>
        <begin position="22"/>
        <end position="70"/>
    </location>
</feature>
<name>A0A8X6J2W3_TRICU</name>
<sequence length="128" mass="14552">MEPVLKAEINVVEKFPITPYLLVPPKQNETPLPPLTTHKNSKDPSPELNPQQTYGVGQRKTPLMPHNDDIEKSQDYYHRKYPILDSSPGEDNHQEFSLACEEPNDTSISVSFIIPPPLPKKWQQVEAP</sequence>
<evidence type="ECO:0000313" key="3">
    <source>
        <dbReference type="Proteomes" id="UP000887116"/>
    </source>
</evidence>
<keyword evidence="3" id="KW-1185">Reference proteome</keyword>
<comment type="caution">
    <text evidence="2">The sequence shown here is derived from an EMBL/GenBank/DDBJ whole genome shotgun (WGS) entry which is preliminary data.</text>
</comment>
<protein>
    <submittedName>
        <fullName evidence="2">Uncharacterized protein</fullName>
    </submittedName>
</protein>